<dbReference type="PRINTS" id="PR01161">
    <property type="entry name" value="TUBULIN"/>
</dbReference>
<evidence type="ECO:0000313" key="16">
    <source>
        <dbReference type="Proteomes" id="UP000694845"/>
    </source>
</evidence>
<feature type="domain" description="Tubulin/FtsZ GTPase" evidence="15">
    <location>
        <begin position="37"/>
        <end position="233"/>
    </location>
</feature>
<evidence type="ECO:0000256" key="3">
    <source>
        <dbReference type="ARBA" id="ARBA00004138"/>
    </source>
</evidence>
<dbReference type="KEGG" id="aplc:110983770"/>
<evidence type="ECO:0000256" key="9">
    <source>
        <dbReference type="ARBA" id="ARBA00023134"/>
    </source>
</evidence>
<evidence type="ECO:0000313" key="17">
    <source>
        <dbReference type="RefSeq" id="XP_022099003.1"/>
    </source>
</evidence>
<evidence type="ECO:0000256" key="10">
    <source>
        <dbReference type="ARBA" id="ARBA00023242"/>
    </source>
</evidence>
<dbReference type="SMART" id="SM00864">
    <property type="entry name" value="Tubulin"/>
    <property type="match status" value="1"/>
</dbReference>
<dbReference type="OrthoDB" id="2588702at2759"/>
<dbReference type="PANTHER" id="PTHR11588">
    <property type="entry name" value="TUBULIN"/>
    <property type="match status" value="1"/>
</dbReference>
<dbReference type="GO" id="GO:0005634">
    <property type="term" value="C:nucleus"/>
    <property type="evidence" value="ECO:0007669"/>
    <property type="project" value="UniProtKB-SubCell"/>
</dbReference>
<evidence type="ECO:0000259" key="15">
    <source>
        <dbReference type="SMART" id="SM00864"/>
    </source>
</evidence>
<keyword evidence="8" id="KW-0970">Cilium biogenesis/degradation</keyword>
<dbReference type="SUPFAM" id="SSF55307">
    <property type="entry name" value="Tubulin C-terminal domain-like"/>
    <property type="match status" value="1"/>
</dbReference>
<dbReference type="InterPro" id="IPR003008">
    <property type="entry name" value="Tubulin_FtsZ_GTPase"/>
</dbReference>
<protein>
    <recommendedName>
        <fullName evidence="5">Tubulin delta chain</fullName>
    </recommendedName>
    <alternativeName>
        <fullName evidence="12">Delta-tubulin</fullName>
    </alternativeName>
</protein>
<dbReference type="InterPro" id="IPR000217">
    <property type="entry name" value="Tubulin"/>
</dbReference>
<evidence type="ECO:0000256" key="13">
    <source>
        <dbReference type="ARBA" id="ARBA00046149"/>
    </source>
</evidence>
<comment type="similarity">
    <text evidence="4 14">Belongs to the tubulin family.</text>
</comment>
<dbReference type="Pfam" id="PF00091">
    <property type="entry name" value="Tubulin"/>
    <property type="match status" value="1"/>
</dbReference>
<dbReference type="InterPro" id="IPR036525">
    <property type="entry name" value="Tubulin/FtsZ_GTPase_sf"/>
</dbReference>
<proteinExistence type="inferred from homology"/>
<keyword evidence="9 14" id="KW-0342">GTP-binding</keyword>
<comment type="function">
    <text evidence="13">Acts as a positive regulator of hedgehog signaling and regulates ciliary function.</text>
</comment>
<dbReference type="GO" id="GO:0005929">
    <property type="term" value="C:cilium"/>
    <property type="evidence" value="ECO:0007669"/>
    <property type="project" value="UniProtKB-SubCell"/>
</dbReference>
<dbReference type="InterPro" id="IPR023123">
    <property type="entry name" value="Tubulin_C"/>
</dbReference>
<dbReference type="GO" id="GO:0005874">
    <property type="term" value="C:microtubule"/>
    <property type="evidence" value="ECO:0007669"/>
    <property type="project" value="UniProtKB-KW"/>
</dbReference>
<evidence type="ECO:0000256" key="2">
    <source>
        <dbReference type="ARBA" id="ARBA00004123"/>
    </source>
</evidence>
<keyword evidence="10" id="KW-0539">Nucleus</keyword>
<dbReference type="GO" id="GO:0005814">
    <property type="term" value="C:centriole"/>
    <property type="evidence" value="ECO:0007669"/>
    <property type="project" value="UniProtKB-SubCell"/>
</dbReference>
<dbReference type="GO" id="GO:0005525">
    <property type="term" value="F:GTP binding"/>
    <property type="evidence" value="ECO:0007669"/>
    <property type="project" value="UniProtKB-UniRule"/>
</dbReference>
<name>A0A8B7Z078_ACAPL</name>
<evidence type="ECO:0000256" key="6">
    <source>
        <dbReference type="ARBA" id="ARBA00022701"/>
    </source>
</evidence>
<dbReference type="GO" id="GO:0005200">
    <property type="term" value="F:structural constituent of cytoskeleton"/>
    <property type="evidence" value="ECO:0007669"/>
    <property type="project" value="InterPro"/>
</dbReference>
<keyword evidence="16" id="KW-1185">Reference proteome</keyword>
<evidence type="ECO:0000256" key="11">
    <source>
        <dbReference type="ARBA" id="ARBA00023273"/>
    </source>
</evidence>
<dbReference type="SUPFAM" id="SSF52490">
    <property type="entry name" value="Tubulin nucleotide-binding domain-like"/>
    <property type="match status" value="1"/>
</dbReference>
<evidence type="ECO:0000256" key="14">
    <source>
        <dbReference type="RuleBase" id="RU000352"/>
    </source>
</evidence>
<dbReference type="GO" id="GO:0007017">
    <property type="term" value="P:microtubule-based process"/>
    <property type="evidence" value="ECO:0007669"/>
    <property type="project" value="InterPro"/>
</dbReference>
<keyword evidence="6 14" id="KW-0493">Microtubule</keyword>
<reference evidence="17" key="1">
    <citation type="submission" date="2025-08" db="UniProtKB">
        <authorList>
            <consortium name="RefSeq"/>
        </authorList>
    </citation>
    <scope>IDENTIFICATION</scope>
</reference>
<dbReference type="GeneID" id="110983770"/>
<dbReference type="PROSITE" id="PS00227">
    <property type="entry name" value="TUBULIN"/>
    <property type="match status" value="1"/>
</dbReference>
<evidence type="ECO:0000256" key="7">
    <source>
        <dbReference type="ARBA" id="ARBA00022741"/>
    </source>
</evidence>
<dbReference type="Gene3D" id="1.10.287.600">
    <property type="entry name" value="Helix hairpin bin"/>
    <property type="match status" value="1"/>
</dbReference>
<keyword evidence="7 14" id="KW-0547">Nucleotide-binding</keyword>
<evidence type="ECO:0000256" key="12">
    <source>
        <dbReference type="ARBA" id="ARBA00030594"/>
    </source>
</evidence>
<accession>A0A8B7Z078</accession>
<dbReference type="PRINTS" id="PR01224">
    <property type="entry name" value="DELTATUBULIN"/>
</dbReference>
<dbReference type="GO" id="GO:0030030">
    <property type="term" value="P:cell projection organization"/>
    <property type="evidence" value="ECO:0007669"/>
    <property type="project" value="UniProtKB-KW"/>
</dbReference>
<evidence type="ECO:0000256" key="5">
    <source>
        <dbReference type="ARBA" id="ARBA00014184"/>
    </source>
</evidence>
<dbReference type="InterPro" id="IPR008280">
    <property type="entry name" value="Tub_FtsZ_C"/>
</dbReference>
<gene>
    <name evidence="17" type="primary">LOC110983770</name>
</gene>
<organism evidence="16 17">
    <name type="scientific">Acanthaster planci</name>
    <name type="common">Crown-of-thorns starfish</name>
    <dbReference type="NCBI Taxonomy" id="133434"/>
    <lineage>
        <taxon>Eukaryota</taxon>
        <taxon>Metazoa</taxon>
        <taxon>Echinodermata</taxon>
        <taxon>Eleutherozoa</taxon>
        <taxon>Asterozoa</taxon>
        <taxon>Asteroidea</taxon>
        <taxon>Valvatacea</taxon>
        <taxon>Valvatida</taxon>
        <taxon>Acanthasteridae</taxon>
        <taxon>Acanthaster</taxon>
    </lineage>
</organism>
<dbReference type="AlphaFoldDB" id="A0A8B7Z078"/>
<dbReference type="InterPro" id="IPR002967">
    <property type="entry name" value="Delta_tubulin"/>
</dbReference>
<dbReference type="InterPro" id="IPR017975">
    <property type="entry name" value="Tubulin_CS"/>
</dbReference>
<comment type="subcellular location">
    <subcellularLocation>
        <location evidence="3">Cell projection</location>
        <location evidence="3">Cilium</location>
    </subcellularLocation>
    <subcellularLocation>
        <location evidence="1">Cytoplasm</location>
        <location evidence="1">Cytoskeleton</location>
        <location evidence="1">Microtubule organizing center</location>
        <location evidence="1">Centrosome</location>
        <location evidence="1">Centriole</location>
    </subcellularLocation>
    <subcellularLocation>
        <location evidence="2">Nucleus</location>
    </subcellularLocation>
</comment>
<keyword evidence="11" id="KW-0966">Cell projection</keyword>
<evidence type="ECO:0000256" key="4">
    <source>
        <dbReference type="ARBA" id="ARBA00009636"/>
    </source>
</evidence>
<evidence type="ECO:0000256" key="8">
    <source>
        <dbReference type="ARBA" id="ARBA00022794"/>
    </source>
</evidence>
<dbReference type="RefSeq" id="XP_022099003.1">
    <property type="nucleotide sequence ID" value="XM_022243311.1"/>
</dbReference>
<sequence length="424" mass="47485">MVSLNYERMSTVFVQVGQCGNQVGKEFYRTVSKLQEQRPIFADGDGKWRCIHVDSEAKVVKSLYFANKKCLRESNIVSGKYGRGTNWAIGYHEDSILSHTLEVLRREVERCDSYCGTVMIHSLGGGTGSGQGSRLCENIKDEYPMAYILSAVVAPHISGESPLQNYNTILSLGWLQRFSDAVDLFKNDEILHLTMGANAANKTRNSQQTSLADMNCYISDCIAGMCLPLKTNLKKNEKSYLSTDNGICTGNELWEMLRSVCPMPAYKFLHTACVCKSKSSWEATAESVVNQLTRYNKQGNASVSLANLAVVRGDTSSFPYSFKSVEDKLKAGYNCVRWNPFPVDLWTGQENMIGCTECSLTVCANTSSFVEYAQCILTKAKVMYHSKAYLHWYQQWGCDESNFVESFDIMENVIEAYTSAASRR</sequence>
<dbReference type="CDD" id="cd02189">
    <property type="entry name" value="delta_zeta_tubulin-like"/>
    <property type="match status" value="1"/>
</dbReference>
<dbReference type="Gene3D" id="3.40.50.1440">
    <property type="entry name" value="Tubulin/FtsZ, GTPase domain"/>
    <property type="match status" value="1"/>
</dbReference>
<dbReference type="Proteomes" id="UP000694845">
    <property type="component" value="Unplaced"/>
</dbReference>
<evidence type="ECO:0000256" key="1">
    <source>
        <dbReference type="ARBA" id="ARBA00004114"/>
    </source>
</evidence>